<dbReference type="eggNOG" id="KOG0916">
    <property type="taxonomic scope" value="Eukaryota"/>
</dbReference>
<evidence type="ECO:0000313" key="2">
    <source>
        <dbReference type="Proteomes" id="UP000029121"/>
    </source>
</evidence>
<gene>
    <name evidence="1" type="ORF">CARUB_v10008005mg</name>
</gene>
<accession>R0G702</accession>
<dbReference type="Proteomes" id="UP000029121">
    <property type="component" value="Unassembled WGS sequence"/>
</dbReference>
<evidence type="ECO:0000313" key="1">
    <source>
        <dbReference type="EMBL" id="EOA12284.1"/>
    </source>
</evidence>
<dbReference type="STRING" id="81985.R0G702"/>
<name>R0G702_9BRAS</name>
<organism evidence="1 2">
    <name type="scientific">Capsella rubella</name>
    <dbReference type="NCBI Taxonomy" id="81985"/>
    <lineage>
        <taxon>Eukaryota</taxon>
        <taxon>Viridiplantae</taxon>
        <taxon>Streptophyta</taxon>
        <taxon>Embryophyta</taxon>
        <taxon>Tracheophyta</taxon>
        <taxon>Spermatophyta</taxon>
        <taxon>Magnoliopsida</taxon>
        <taxon>eudicotyledons</taxon>
        <taxon>Gunneridae</taxon>
        <taxon>Pentapetalae</taxon>
        <taxon>rosids</taxon>
        <taxon>malvids</taxon>
        <taxon>Brassicales</taxon>
        <taxon>Brassicaceae</taxon>
        <taxon>Camelineae</taxon>
        <taxon>Capsella</taxon>
    </lineage>
</organism>
<dbReference type="EMBL" id="KB870819">
    <property type="protein sequence ID" value="EOA12284.1"/>
    <property type="molecule type" value="Genomic_DNA"/>
</dbReference>
<proteinExistence type="predicted"/>
<keyword evidence="2" id="KW-1185">Reference proteome</keyword>
<reference evidence="2" key="1">
    <citation type="journal article" date="2013" name="Nat. Genet.">
        <title>The Capsella rubella genome and the genomic consequences of rapid mating system evolution.</title>
        <authorList>
            <person name="Slotte T."/>
            <person name="Hazzouri K.M."/>
            <person name="Agren J.A."/>
            <person name="Koenig D."/>
            <person name="Maumus F."/>
            <person name="Guo Y.L."/>
            <person name="Steige K."/>
            <person name="Platts A.E."/>
            <person name="Escobar J.S."/>
            <person name="Newman L.K."/>
            <person name="Wang W."/>
            <person name="Mandakova T."/>
            <person name="Vello E."/>
            <person name="Smith L.M."/>
            <person name="Henz S.R."/>
            <person name="Steffen J."/>
            <person name="Takuno S."/>
            <person name="Brandvain Y."/>
            <person name="Coop G."/>
            <person name="Andolfatto P."/>
            <person name="Hu T.T."/>
            <person name="Blanchette M."/>
            <person name="Clark R.M."/>
            <person name="Quesneville H."/>
            <person name="Nordborg M."/>
            <person name="Gaut B.S."/>
            <person name="Lysak M.A."/>
            <person name="Jenkins J."/>
            <person name="Grimwood J."/>
            <person name="Chapman J."/>
            <person name="Prochnik S."/>
            <person name="Shu S."/>
            <person name="Rokhsar D."/>
            <person name="Schmutz J."/>
            <person name="Weigel D."/>
            <person name="Wright S.I."/>
        </authorList>
    </citation>
    <scope>NUCLEOTIDE SEQUENCE [LARGE SCALE GENOMIC DNA]</scope>
    <source>
        <strain evidence="2">cv. Monte Gargano</strain>
    </source>
</reference>
<sequence>VSCQQYGIHKRSGEPRAHDILRLMIDEVEEPVKNKPTKGNQKVYYYSVLVKVPKFTDHSSLAQNMDQDHELFLWMQSQSLKKYQTEKAVIF</sequence>
<protein>
    <submittedName>
        <fullName evidence="1">Uncharacterized protein</fullName>
    </submittedName>
</protein>
<feature type="non-terminal residue" evidence="1">
    <location>
        <position position="1"/>
    </location>
</feature>
<dbReference type="AlphaFoldDB" id="R0G702"/>